<name>A0A381T5D8_9ZZZZ</name>
<feature type="transmembrane region" description="Helical" evidence="8">
    <location>
        <begin position="6"/>
        <end position="27"/>
    </location>
</feature>
<keyword evidence="3 8" id="KW-0812">Transmembrane</keyword>
<evidence type="ECO:0000256" key="6">
    <source>
        <dbReference type="ARBA" id="ARBA00023306"/>
    </source>
</evidence>
<keyword evidence="1" id="KW-1003">Cell membrane</keyword>
<feature type="coiled-coil region" evidence="7">
    <location>
        <begin position="35"/>
        <end position="69"/>
    </location>
</feature>
<dbReference type="PANTHER" id="PTHR37485:SF1">
    <property type="entry name" value="CELL DIVISION PROTEIN FTSB"/>
    <property type="match status" value="1"/>
</dbReference>
<evidence type="ECO:0000256" key="2">
    <source>
        <dbReference type="ARBA" id="ARBA00022618"/>
    </source>
</evidence>
<keyword evidence="5 8" id="KW-0472">Membrane</keyword>
<organism evidence="9">
    <name type="scientific">marine metagenome</name>
    <dbReference type="NCBI Taxonomy" id="408172"/>
    <lineage>
        <taxon>unclassified sequences</taxon>
        <taxon>metagenomes</taxon>
        <taxon>ecological metagenomes</taxon>
    </lineage>
</organism>
<evidence type="ECO:0000256" key="1">
    <source>
        <dbReference type="ARBA" id="ARBA00022475"/>
    </source>
</evidence>
<dbReference type="Pfam" id="PF04977">
    <property type="entry name" value="DivIC"/>
    <property type="match status" value="1"/>
</dbReference>
<dbReference type="GO" id="GO:0043093">
    <property type="term" value="P:FtsZ-dependent cytokinesis"/>
    <property type="evidence" value="ECO:0007669"/>
    <property type="project" value="TreeGrafter"/>
</dbReference>
<evidence type="ECO:0000313" key="9">
    <source>
        <dbReference type="EMBL" id="SVA11382.1"/>
    </source>
</evidence>
<dbReference type="PANTHER" id="PTHR37485">
    <property type="entry name" value="CELL DIVISION PROTEIN FTSB"/>
    <property type="match status" value="1"/>
</dbReference>
<keyword evidence="6" id="KW-0131">Cell cycle</keyword>
<accession>A0A381T5D8</accession>
<dbReference type="InterPro" id="IPR023081">
    <property type="entry name" value="Cell_div_FtsB"/>
</dbReference>
<protein>
    <recommendedName>
        <fullName evidence="10">Cell division protein FtsB</fullName>
    </recommendedName>
</protein>
<evidence type="ECO:0000256" key="4">
    <source>
        <dbReference type="ARBA" id="ARBA00022989"/>
    </source>
</evidence>
<dbReference type="GO" id="GO:0030428">
    <property type="term" value="C:cell septum"/>
    <property type="evidence" value="ECO:0007669"/>
    <property type="project" value="TreeGrafter"/>
</dbReference>
<evidence type="ECO:0000256" key="5">
    <source>
        <dbReference type="ARBA" id="ARBA00023136"/>
    </source>
</evidence>
<sequence length="106" mass="12380">MKNLSLYQQIILLTLTFFVLAIIVAIFHEEGILTVHEFENELIEFEVSNETLKQKNQKLRFEVEALKSDPLSIEILAREKLNMVRPGETVYQLVPLEKNHFLPVEN</sequence>
<keyword evidence="4 8" id="KW-1133">Transmembrane helix</keyword>
<dbReference type="InterPro" id="IPR007060">
    <property type="entry name" value="FtsL/DivIC"/>
</dbReference>
<evidence type="ECO:0008006" key="10">
    <source>
        <dbReference type="Google" id="ProtNLM"/>
    </source>
</evidence>
<evidence type="ECO:0000256" key="8">
    <source>
        <dbReference type="SAM" id="Phobius"/>
    </source>
</evidence>
<dbReference type="AlphaFoldDB" id="A0A381T5D8"/>
<proteinExistence type="predicted"/>
<keyword evidence="7" id="KW-0175">Coiled coil</keyword>
<dbReference type="EMBL" id="UINC01004049">
    <property type="protein sequence ID" value="SVA11382.1"/>
    <property type="molecule type" value="Genomic_DNA"/>
</dbReference>
<evidence type="ECO:0000256" key="7">
    <source>
        <dbReference type="SAM" id="Coils"/>
    </source>
</evidence>
<gene>
    <name evidence="9" type="ORF">METZ01_LOCUS64236</name>
</gene>
<keyword evidence="2" id="KW-0132">Cell division</keyword>
<reference evidence="9" key="1">
    <citation type="submission" date="2018-05" db="EMBL/GenBank/DDBJ databases">
        <authorList>
            <person name="Lanie J.A."/>
            <person name="Ng W.-L."/>
            <person name="Kazmierczak K.M."/>
            <person name="Andrzejewski T.M."/>
            <person name="Davidsen T.M."/>
            <person name="Wayne K.J."/>
            <person name="Tettelin H."/>
            <person name="Glass J.I."/>
            <person name="Rusch D."/>
            <person name="Podicherti R."/>
            <person name="Tsui H.-C.T."/>
            <person name="Winkler M.E."/>
        </authorList>
    </citation>
    <scope>NUCLEOTIDE SEQUENCE</scope>
</reference>
<evidence type="ECO:0000256" key="3">
    <source>
        <dbReference type="ARBA" id="ARBA00022692"/>
    </source>
</evidence>